<dbReference type="PANTHER" id="PTHR44591">
    <property type="entry name" value="STRESS RESPONSE REGULATOR PROTEIN 1"/>
    <property type="match status" value="1"/>
</dbReference>
<evidence type="ECO:0000313" key="5">
    <source>
        <dbReference type="Proteomes" id="UP000037939"/>
    </source>
</evidence>
<keyword evidence="5" id="KW-1185">Reference proteome</keyword>
<dbReference type="Gene3D" id="3.40.50.2300">
    <property type="match status" value="1"/>
</dbReference>
<name>A0A0N0XLD4_9NEIS</name>
<dbReference type="SUPFAM" id="SSF52172">
    <property type="entry name" value="CheY-like"/>
    <property type="match status" value="1"/>
</dbReference>
<protein>
    <submittedName>
        <fullName evidence="4">Chemotaxis protein CheY</fullName>
    </submittedName>
</protein>
<dbReference type="Pfam" id="PF00072">
    <property type="entry name" value="Response_reg"/>
    <property type="match status" value="1"/>
</dbReference>
<keyword evidence="1 2" id="KW-0597">Phosphoprotein</keyword>
<dbReference type="STRING" id="857265.WG78_04995"/>
<evidence type="ECO:0000259" key="3">
    <source>
        <dbReference type="PROSITE" id="PS50110"/>
    </source>
</evidence>
<dbReference type="InterPro" id="IPR050595">
    <property type="entry name" value="Bact_response_regulator"/>
</dbReference>
<evidence type="ECO:0000313" key="4">
    <source>
        <dbReference type="EMBL" id="KPC53978.1"/>
    </source>
</evidence>
<dbReference type="GO" id="GO:0000160">
    <property type="term" value="P:phosphorelay signal transduction system"/>
    <property type="evidence" value="ECO:0007669"/>
    <property type="project" value="InterPro"/>
</dbReference>
<dbReference type="InterPro" id="IPR011006">
    <property type="entry name" value="CheY-like_superfamily"/>
</dbReference>
<feature type="domain" description="Response regulatory" evidence="3">
    <location>
        <begin position="4"/>
        <end position="120"/>
    </location>
</feature>
<sequence>MSKTILAVDDSPSIRQLVGFTLRNAGYTVTEAPDGKAALDLARKGKFDLIFTDVNMPGLDGIELTRSVRALPGWAGTPILILTTEASDEMKQKGKAAGATGWLVKPFDPAKLLAAVSRVIG</sequence>
<evidence type="ECO:0000256" key="1">
    <source>
        <dbReference type="ARBA" id="ARBA00022553"/>
    </source>
</evidence>
<evidence type="ECO:0000256" key="2">
    <source>
        <dbReference type="PROSITE-ProRule" id="PRU00169"/>
    </source>
</evidence>
<dbReference type="AlphaFoldDB" id="A0A0N0XLD4"/>
<dbReference type="EMBL" id="LAQT01000003">
    <property type="protein sequence ID" value="KPC53978.1"/>
    <property type="molecule type" value="Genomic_DNA"/>
</dbReference>
<dbReference type="CDD" id="cd17562">
    <property type="entry name" value="REC_CheY4-like"/>
    <property type="match status" value="1"/>
</dbReference>
<dbReference type="PATRIC" id="fig|857265.3.peg.1023"/>
<dbReference type="InterPro" id="IPR001789">
    <property type="entry name" value="Sig_transdc_resp-reg_receiver"/>
</dbReference>
<accession>A0A0N0XLD4</accession>
<dbReference type="OrthoDB" id="9801101at2"/>
<dbReference type="Proteomes" id="UP000037939">
    <property type="component" value="Unassembled WGS sequence"/>
</dbReference>
<feature type="modified residue" description="4-aspartylphosphate" evidence="2">
    <location>
        <position position="53"/>
    </location>
</feature>
<organism evidence="4 5">
    <name type="scientific">Amantichitinum ursilacus</name>
    <dbReference type="NCBI Taxonomy" id="857265"/>
    <lineage>
        <taxon>Bacteria</taxon>
        <taxon>Pseudomonadati</taxon>
        <taxon>Pseudomonadota</taxon>
        <taxon>Betaproteobacteria</taxon>
        <taxon>Neisseriales</taxon>
        <taxon>Chitinibacteraceae</taxon>
        <taxon>Amantichitinum</taxon>
    </lineage>
</organism>
<dbReference type="PROSITE" id="PS50110">
    <property type="entry name" value="RESPONSE_REGULATORY"/>
    <property type="match status" value="1"/>
</dbReference>
<dbReference type="PANTHER" id="PTHR44591:SF25">
    <property type="entry name" value="CHEMOTAXIS TWO-COMPONENT RESPONSE REGULATOR"/>
    <property type="match status" value="1"/>
</dbReference>
<reference evidence="4 5" key="1">
    <citation type="submission" date="2015-07" db="EMBL/GenBank/DDBJ databases">
        <title>Draft genome sequence of the Amantichitinum ursilacus IGB-41, a new chitin-degrading bacterium.</title>
        <authorList>
            <person name="Kirstahler P."/>
            <person name="Guenther M."/>
            <person name="Grumaz C."/>
            <person name="Rupp S."/>
            <person name="Zibek S."/>
            <person name="Sohn K."/>
        </authorList>
    </citation>
    <scope>NUCLEOTIDE SEQUENCE [LARGE SCALE GENOMIC DNA]</scope>
    <source>
        <strain evidence="4 5">IGB-41</strain>
    </source>
</reference>
<comment type="caution">
    <text evidence="4">The sequence shown here is derived from an EMBL/GenBank/DDBJ whole genome shotgun (WGS) entry which is preliminary data.</text>
</comment>
<dbReference type="SMART" id="SM00448">
    <property type="entry name" value="REC"/>
    <property type="match status" value="1"/>
</dbReference>
<proteinExistence type="predicted"/>
<gene>
    <name evidence="4" type="primary">cheY_4</name>
    <name evidence="4" type="ORF">WG78_04995</name>
</gene>
<dbReference type="RefSeq" id="WP_053936695.1">
    <property type="nucleotide sequence ID" value="NZ_LAQT01000003.1"/>
</dbReference>